<dbReference type="Proteomes" id="UP001139260">
    <property type="component" value="Unassembled WGS sequence"/>
</dbReference>
<dbReference type="RefSeq" id="WP_188050135.1">
    <property type="nucleotide sequence ID" value="NZ_JALNUB010000003.1"/>
</dbReference>
<dbReference type="AlphaFoldDB" id="A0A9X1XPF1"/>
<organism evidence="2 3">
    <name type="scientific">Flavobacterium pygoscelis</name>
    <dbReference type="NCBI Taxonomy" id="2893176"/>
    <lineage>
        <taxon>Bacteria</taxon>
        <taxon>Pseudomonadati</taxon>
        <taxon>Bacteroidota</taxon>
        <taxon>Flavobacteriia</taxon>
        <taxon>Flavobacteriales</taxon>
        <taxon>Flavobacteriaceae</taxon>
        <taxon>Flavobacterium</taxon>
    </lineage>
</organism>
<gene>
    <name evidence="2" type="ORF">MW871_05660</name>
</gene>
<sequence>MRKSRIIASAICALMMLLSNSINAQKFPDLDKSPLDAAWFPNDYKDANKTVRVLYSRPQLKGRSLSELAPNGKVWRTGANEAAEINFYTDMYLGKTKIKAGVYTLYTIPGEKEWTVIINKDKNVWGAYTYNAKNDVARLNIPVTIADDYIDAFAMVFTKTDKEIVLNLGWDKMRVAIPFTK</sequence>
<comment type="caution">
    <text evidence="2">The sequence shown here is derived from an EMBL/GenBank/DDBJ whole genome shotgun (WGS) entry which is preliminary data.</text>
</comment>
<feature type="chain" id="PRO_5040912770" evidence="1">
    <location>
        <begin position="25"/>
        <end position="181"/>
    </location>
</feature>
<evidence type="ECO:0000313" key="2">
    <source>
        <dbReference type="EMBL" id="MCK8141375.1"/>
    </source>
</evidence>
<keyword evidence="1" id="KW-0732">Signal</keyword>
<name>A0A9X1XPF1_9FLAO</name>
<dbReference type="InterPro" id="IPR021314">
    <property type="entry name" value="DUF2911"/>
</dbReference>
<evidence type="ECO:0000313" key="3">
    <source>
        <dbReference type="Proteomes" id="UP001139260"/>
    </source>
</evidence>
<dbReference type="EMBL" id="JALNUB010000003">
    <property type="protein sequence ID" value="MCK8141375.1"/>
    <property type="molecule type" value="Genomic_DNA"/>
</dbReference>
<reference evidence="2" key="1">
    <citation type="submission" date="2022-04" db="EMBL/GenBank/DDBJ databases">
        <title>Flavobacterium pygoscelis sp. nov. isolated from Chinstrap chick (Pygoscelis antarcticus).</title>
        <authorList>
            <person name="Irgang R."/>
            <person name="Poblete-Morales M."/>
            <person name="Avendano-Herrera R."/>
        </authorList>
    </citation>
    <scope>NUCLEOTIDE SEQUENCE</scope>
    <source>
        <strain evidence="2">I-SCBP12n</strain>
    </source>
</reference>
<feature type="signal peptide" evidence="1">
    <location>
        <begin position="1"/>
        <end position="24"/>
    </location>
</feature>
<protein>
    <submittedName>
        <fullName evidence="2">DUF2911 domain-containing protein</fullName>
    </submittedName>
</protein>
<accession>A0A9X1XPF1</accession>
<evidence type="ECO:0000256" key="1">
    <source>
        <dbReference type="SAM" id="SignalP"/>
    </source>
</evidence>
<proteinExistence type="predicted"/>
<dbReference type="Pfam" id="PF11138">
    <property type="entry name" value="DUF2911"/>
    <property type="match status" value="1"/>
</dbReference>
<keyword evidence="3" id="KW-1185">Reference proteome</keyword>